<reference evidence="2" key="1">
    <citation type="journal article" date="2020" name="Nature">
        <title>Giant virus diversity and host interactions through global metagenomics.</title>
        <authorList>
            <person name="Schulz F."/>
            <person name="Roux S."/>
            <person name="Paez-Espino D."/>
            <person name="Jungbluth S."/>
            <person name="Walsh D.A."/>
            <person name="Denef V.J."/>
            <person name="McMahon K.D."/>
            <person name="Konstantinidis K.T."/>
            <person name="Eloe-Fadrosh E.A."/>
            <person name="Kyrpides N.C."/>
            <person name="Woyke T."/>
        </authorList>
    </citation>
    <scope>NUCLEOTIDE SEQUENCE</scope>
    <source>
        <strain evidence="2">GVMAG-M-3300023184-186</strain>
    </source>
</reference>
<accession>A0A6C0I120</accession>
<organism evidence="2">
    <name type="scientific">viral metagenome</name>
    <dbReference type="NCBI Taxonomy" id="1070528"/>
    <lineage>
        <taxon>unclassified sequences</taxon>
        <taxon>metagenomes</taxon>
        <taxon>organismal metagenomes</taxon>
    </lineage>
</organism>
<name>A0A6C0I120_9ZZZZ</name>
<evidence type="ECO:0000313" key="2">
    <source>
        <dbReference type="EMBL" id="QHT86584.1"/>
    </source>
</evidence>
<feature type="transmembrane region" description="Helical" evidence="1">
    <location>
        <begin position="6"/>
        <end position="26"/>
    </location>
</feature>
<dbReference type="AlphaFoldDB" id="A0A6C0I120"/>
<protein>
    <submittedName>
        <fullName evidence="2">Uncharacterized protein</fullName>
    </submittedName>
</protein>
<evidence type="ECO:0000256" key="1">
    <source>
        <dbReference type="SAM" id="Phobius"/>
    </source>
</evidence>
<proteinExistence type="predicted"/>
<sequence>MNITIYIALIIILLLIILFISLKYYLINTHSTYIEIDDNGYIEDRCLYDHDYNIQYCNYVVDGKKYIITELFINELKNNKSMTTFNAENFDLPPNGKLKLRYICDSCNGVDRTILDDKGNPIDKNGNFTNDDGNPIDANGNLIDKNGNPIDADGNPISNKNKFANANAIQNEYNLMTEDYVADRANYNKKIYKDSPNAFIPVHSTSTQNSAYWNGENNSYDEQLHNMLNPINRYADLISMEKRINISIGNNDIDSTLYDIEKLENSMARDFTNDSPMSYVSNIFNRKYPKNSNTSILANIDPEYIHGGLRGDAKLLN</sequence>
<keyword evidence="1" id="KW-1133">Transmembrane helix</keyword>
<keyword evidence="1" id="KW-0812">Transmembrane</keyword>
<dbReference type="EMBL" id="MN740072">
    <property type="protein sequence ID" value="QHT86584.1"/>
    <property type="molecule type" value="Genomic_DNA"/>
</dbReference>
<keyword evidence="1" id="KW-0472">Membrane</keyword>